<sequence>MKSTNLYRPARRIPAARLERLRASNVAKREAREAAYQAAEQARQQQLTPAAEWEPAPSLKALPGGLHWSNQAPVPAIGTTVTINRDGHPEQAKVAAYCHAAGFLGLVTETTHHAKTASRKKRSPRANCVFGSQLALAA</sequence>
<feature type="compositionally biased region" description="Low complexity" evidence="1">
    <location>
        <begin position="37"/>
        <end position="46"/>
    </location>
</feature>
<accession>A0A239BCH0</accession>
<proteinExistence type="predicted"/>
<gene>
    <name evidence="2" type="ORF">SAMN06269173_1219</name>
</gene>
<dbReference type="EMBL" id="FZNS01000021">
    <property type="protein sequence ID" value="SNS05251.1"/>
    <property type="molecule type" value="Genomic_DNA"/>
</dbReference>
<evidence type="ECO:0000256" key="1">
    <source>
        <dbReference type="SAM" id="MobiDB-lite"/>
    </source>
</evidence>
<dbReference type="Proteomes" id="UP000198310">
    <property type="component" value="Unassembled WGS sequence"/>
</dbReference>
<keyword evidence="3" id="KW-1185">Reference proteome</keyword>
<feature type="region of interest" description="Disordered" evidence="1">
    <location>
        <begin position="37"/>
        <end position="64"/>
    </location>
</feature>
<evidence type="ECO:0000313" key="3">
    <source>
        <dbReference type="Proteomes" id="UP000198310"/>
    </source>
</evidence>
<organism evidence="2 3">
    <name type="scientific">Hymenobacter mucosus</name>
    <dbReference type="NCBI Taxonomy" id="1411120"/>
    <lineage>
        <taxon>Bacteria</taxon>
        <taxon>Pseudomonadati</taxon>
        <taxon>Bacteroidota</taxon>
        <taxon>Cytophagia</taxon>
        <taxon>Cytophagales</taxon>
        <taxon>Hymenobacteraceae</taxon>
        <taxon>Hymenobacter</taxon>
    </lineage>
</organism>
<evidence type="ECO:0000313" key="2">
    <source>
        <dbReference type="EMBL" id="SNS05251.1"/>
    </source>
</evidence>
<dbReference type="AlphaFoldDB" id="A0A239BCH0"/>
<dbReference type="RefSeq" id="WP_089334432.1">
    <property type="nucleotide sequence ID" value="NZ_FZNS01000021.1"/>
</dbReference>
<protein>
    <submittedName>
        <fullName evidence="2">Uncharacterized protein</fullName>
    </submittedName>
</protein>
<reference evidence="3" key="1">
    <citation type="submission" date="2017-06" db="EMBL/GenBank/DDBJ databases">
        <authorList>
            <person name="Varghese N."/>
            <person name="Submissions S."/>
        </authorList>
    </citation>
    <scope>NUCLEOTIDE SEQUENCE [LARGE SCALE GENOMIC DNA]</scope>
    <source>
        <strain evidence="3">DSM 28041</strain>
    </source>
</reference>
<name>A0A239BCH0_9BACT</name>